<dbReference type="GO" id="GO:0046872">
    <property type="term" value="F:metal ion binding"/>
    <property type="evidence" value="ECO:0007669"/>
    <property type="project" value="UniProtKB-KW"/>
</dbReference>
<evidence type="ECO:0000256" key="1">
    <source>
        <dbReference type="ARBA" id="ARBA00001966"/>
    </source>
</evidence>
<dbReference type="SUPFAM" id="SSF102114">
    <property type="entry name" value="Radical SAM enzymes"/>
    <property type="match status" value="1"/>
</dbReference>
<dbReference type="PANTHER" id="PTHR43409:SF7">
    <property type="entry name" value="BLL1977 PROTEIN"/>
    <property type="match status" value="1"/>
</dbReference>
<dbReference type="GO" id="GO:0051539">
    <property type="term" value="F:4 iron, 4 sulfur cluster binding"/>
    <property type="evidence" value="ECO:0007669"/>
    <property type="project" value="UniProtKB-KW"/>
</dbReference>
<keyword evidence="7" id="KW-0411">Iron-sulfur</keyword>
<accession>A0A4R2MPE9</accession>
<dbReference type="SFLD" id="SFLDG01123">
    <property type="entry name" value="methyltransferase_(Class_B)"/>
    <property type="match status" value="1"/>
</dbReference>
<comment type="cofactor">
    <cofactor evidence="1">
        <name>[4Fe-4S] cluster</name>
        <dbReference type="ChEBI" id="CHEBI:49883"/>
    </cofactor>
</comment>
<proteinExistence type="predicted"/>
<name>A0A4R2MPE9_RUBGE</name>
<sequence length="576" mass="62008">MSHPTTRREARFLLVYNDRFKHIRTATQDAPNPLVGDPALELAPFLGAEPAELLALHYAGGRGAAFSADKLFDEGAGAGFLTTAALAGILAQAGIAFDLVGERELEADAPLVRTPGAPTAVGLSTTHLFDAPSVAALVARVRRHLPGVPVLLGGAGATLNPSWFEASGADYQVVGDGEQALPALLARLHAGAAVDTVPNLRWRQGGRVMASGLTHAAVLDEIPLPRPDLVSDGGGWPLATFYESRRGCPYKCAFCSYPNQSPSSRHKSAEHMADEFAFYAAQGVRFVACHDSSMLTPRPRMRRFTRLLIERGSPLLWGCWGYPNELDPELLEDMFRAGCRYVAVGVESADEAVLRSMQRPPSSLGLAQGLANVQRAGMILSVQLLVGFPGETEATIATTLDFVARSAPDFYSAQPFQVRDEAAPAVRDPARYGLSIERDGDGRVTGWRHAGMDSRQAEAQVRAMQTHIALALERPFYHGLLRAGSSIGVLPPADADGLALLRAHLLPVLKEWERALVFHPASALGDVPPDAARYRAHRDRARRRLDEALACGALVEVAFGCLPRRGPRDKLPPCTR</sequence>
<dbReference type="GO" id="GO:0031419">
    <property type="term" value="F:cobalamin binding"/>
    <property type="evidence" value="ECO:0007669"/>
    <property type="project" value="InterPro"/>
</dbReference>
<dbReference type="PROSITE" id="PS51918">
    <property type="entry name" value="RADICAL_SAM"/>
    <property type="match status" value="1"/>
</dbReference>
<evidence type="ECO:0000259" key="8">
    <source>
        <dbReference type="PROSITE" id="PS51332"/>
    </source>
</evidence>
<dbReference type="AlphaFoldDB" id="A0A4R2MPE9"/>
<dbReference type="Gene3D" id="3.40.50.280">
    <property type="entry name" value="Cobalamin-binding domain"/>
    <property type="match status" value="1"/>
</dbReference>
<dbReference type="GO" id="GO:0003824">
    <property type="term" value="F:catalytic activity"/>
    <property type="evidence" value="ECO:0007669"/>
    <property type="project" value="InterPro"/>
</dbReference>
<organism evidence="10 11">
    <name type="scientific">Rubrivivax gelatinosus</name>
    <name type="common">Rhodocyclus gelatinosus</name>
    <name type="synonym">Rhodopseudomonas gelatinosa</name>
    <dbReference type="NCBI Taxonomy" id="28068"/>
    <lineage>
        <taxon>Bacteria</taxon>
        <taxon>Pseudomonadati</taxon>
        <taxon>Pseudomonadota</taxon>
        <taxon>Betaproteobacteria</taxon>
        <taxon>Burkholderiales</taxon>
        <taxon>Sphaerotilaceae</taxon>
        <taxon>Rubrivivax</taxon>
    </lineage>
</organism>
<keyword evidence="6" id="KW-0408">Iron</keyword>
<dbReference type="RefSeq" id="WP_132648320.1">
    <property type="nucleotide sequence ID" value="NZ_CP181386.1"/>
</dbReference>
<keyword evidence="3" id="KW-0808">Transferase</keyword>
<evidence type="ECO:0000256" key="7">
    <source>
        <dbReference type="ARBA" id="ARBA00023014"/>
    </source>
</evidence>
<dbReference type="InterPro" id="IPR058240">
    <property type="entry name" value="rSAM_sf"/>
</dbReference>
<dbReference type="PROSITE" id="PS51332">
    <property type="entry name" value="B12_BINDING"/>
    <property type="match status" value="1"/>
</dbReference>
<dbReference type="Pfam" id="PF04055">
    <property type="entry name" value="Radical_SAM"/>
    <property type="match status" value="1"/>
</dbReference>
<evidence type="ECO:0000256" key="6">
    <source>
        <dbReference type="ARBA" id="ARBA00023004"/>
    </source>
</evidence>
<evidence type="ECO:0000259" key="9">
    <source>
        <dbReference type="PROSITE" id="PS51918"/>
    </source>
</evidence>
<dbReference type="GO" id="GO:0005829">
    <property type="term" value="C:cytosol"/>
    <property type="evidence" value="ECO:0007669"/>
    <property type="project" value="TreeGrafter"/>
</dbReference>
<dbReference type="CDD" id="cd01335">
    <property type="entry name" value="Radical_SAM"/>
    <property type="match status" value="1"/>
</dbReference>
<evidence type="ECO:0000256" key="3">
    <source>
        <dbReference type="ARBA" id="ARBA00022679"/>
    </source>
</evidence>
<dbReference type="SMART" id="SM00729">
    <property type="entry name" value="Elp3"/>
    <property type="match status" value="1"/>
</dbReference>
<dbReference type="InterPro" id="IPR007197">
    <property type="entry name" value="rSAM"/>
</dbReference>
<evidence type="ECO:0000256" key="4">
    <source>
        <dbReference type="ARBA" id="ARBA00022691"/>
    </source>
</evidence>
<dbReference type="InterPro" id="IPR051198">
    <property type="entry name" value="BchE-like"/>
</dbReference>
<dbReference type="InterPro" id="IPR006638">
    <property type="entry name" value="Elp3/MiaA/NifB-like_rSAM"/>
</dbReference>
<protein>
    <submittedName>
        <fullName evidence="10">Radical SAM superfamily enzyme YgiQ (UPF0313 family)</fullName>
    </submittedName>
</protein>
<keyword evidence="2" id="KW-0489">Methyltransferase</keyword>
<comment type="caution">
    <text evidence="10">The sequence shown here is derived from an EMBL/GenBank/DDBJ whole genome shotgun (WGS) entry which is preliminary data.</text>
</comment>
<dbReference type="InterPro" id="IPR034466">
    <property type="entry name" value="Methyltransferase_Class_B"/>
</dbReference>
<dbReference type="SFLD" id="SFLDG01082">
    <property type="entry name" value="B12-binding_domain_containing"/>
    <property type="match status" value="1"/>
</dbReference>
<evidence type="ECO:0000256" key="5">
    <source>
        <dbReference type="ARBA" id="ARBA00022723"/>
    </source>
</evidence>
<gene>
    <name evidence="10" type="ORF">EV684_110134</name>
</gene>
<keyword evidence="4" id="KW-0949">S-adenosyl-L-methionine</keyword>
<dbReference type="EMBL" id="SLXD01000010">
    <property type="protein sequence ID" value="TCP01203.1"/>
    <property type="molecule type" value="Genomic_DNA"/>
</dbReference>
<dbReference type="GeneID" id="99686626"/>
<dbReference type="InterPro" id="IPR006158">
    <property type="entry name" value="Cobalamin-bd"/>
</dbReference>
<dbReference type="Pfam" id="PF02310">
    <property type="entry name" value="B12-binding"/>
    <property type="match status" value="1"/>
</dbReference>
<feature type="domain" description="B12-binding" evidence="8">
    <location>
        <begin position="62"/>
        <end position="195"/>
    </location>
</feature>
<dbReference type="Gene3D" id="3.80.30.20">
    <property type="entry name" value="tm_1862 like domain"/>
    <property type="match status" value="1"/>
</dbReference>
<dbReference type="PANTHER" id="PTHR43409">
    <property type="entry name" value="ANAEROBIC MAGNESIUM-PROTOPORPHYRIN IX MONOMETHYL ESTER CYCLASE-RELATED"/>
    <property type="match status" value="1"/>
</dbReference>
<dbReference type="OrthoDB" id="9801424at2"/>
<feature type="domain" description="Radical SAM core" evidence="9">
    <location>
        <begin position="233"/>
        <end position="462"/>
    </location>
</feature>
<evidence type="ECO:0000313" key="10">
    <source>
        <dbReference type="EMBL" id="TCP01203.1"/>
    </source>
</evidence>
<evidence type="ECO:0000313" key="11">
    <source>
        <dbReference type="Proteomes" id="UP000295106"/>
    </source>
</evidence>
<reference evidence="10 11" key="1">
    <citation type="submission" date="2019-03" db="EMBL/GenBank/DDBJ databases">
        <title>Genomic Encyclopedia of Type Strains, Phase IV (KMG-IV): sequencing the most valuable type-strain genomes for metagenomic binning, comparative biology and taxonomic classification.</title>
        <authorList>
            <person name="Goeker M."/>
        </authorList>
    </citation>
    <scope>NUCLEOTIDE SEQUENCE [LARGE SCALE GENOMIC DNA]</scope>
    <source>
        <strain evidence="10 11">DSM 1709</strain>
    </source>
</reference>
<dbReference type="SFLD" id="SFLDS00029">
    <property type="entry name" value="Radical_SAM"/>
    <property type="match status" value="1"/>
</dbReference>
<dbReference type="Proteomes" id="UP000295106">
    <property type="component" value="Unassembled WGS sequence"/>
</dbReference>
<evidence type="ECO:0000256" key="2">
    <source>
        <dbReference type="ARBA" id="ARBA00022603"/>
    </source>
</evidence>
<dbReference type="InterPro" id="IPR023404">
    <property type="entry name" value="rSAM_horseshoe"/>
</dbReference>
<keyword evidence="5" id="KW-0479">Metal-binding</keyword>